<gene>
    <name evidence="8" type="ORF">KSP39_PZI018150</name>
</gene>
<feature type="region of interest" description="Disordered" evidence="6">
    <location>
        <begin position="87"/>
        <end position="106"/>
    </location>
</feature>
<dbReference type="GO" id="GO:0052905">
    <property type="term" value="F:tRNA (guanosine(9)-N1)-methyltransferase activity"/>
    <property type="evidence" value="ECO:0007669"/>
    <property type="project" value="UniProtKB-EC"/>
</dbReference>
<feature type="domain" description="SAM-dependent MTase TRM10-type" evidence="7">
    <location>
        <begin position="102"/>
        <end position="292"/>
    </location>
</feature>
<keyword evidence="2" id="KW-0489">Methyltransferase</keyword>
<comment type="caution">
    <text evidence="8">The sequence shown here is derived from an EMBL/GenBank/DDBJ whole genome shotgun (WGS) entry which is preliminary data.</text>
</comment>
<dbReference type="EMBL" id="JBBWWQ010000016">
    <property type="protein sequence ID" value="KAK8926275.1"/>
    <property type="molecule type" value="Genomic_DNA"/>
</dbReference>
<feature type="compositionally biased region" description="Acidic residues" evidence="6">
    <location>
        <begin position="343"/>
        <end position="358"/>
    </location>
</feature>
<dbReference type="GO" id="GO:0005634">
    <property type="term" value="C:nucleus"/>
    <property type="evidence" value="ECO:0007669"/>
    <property type="project" value="TreeGrafter"/>
</dbReference>
<name>A0AAP0B3W5_9ASPA</name>
<evidence type="ECO:0000313" key="8">
    <source>
        <dbReference type="EMBL" id="KAK8926275.1"/>
    </source>
</evidence>
<evidence type="ECO:0000256" key="2">
    <source>
        <dbReference type="ARBA" id="ARBA00022603"/>
    </source>
</evidence>
<feature type="compositionally biased region" description="Basic and acidic residues" evidence="6">
    <location>
        <begin position="40"/>
        <end position="62"/>
    </location>
</feature>
<accession>A0AAP0B3W5</accession>
<dbReference type="AlphaFoldDB" id="A0AAP0B3W5"/>
<dbReference type="InterPro" id="IPR007356">
    <property type="entry name" value="tRNA_m1G_MeTrfase_euk"/>
</dbReference>
<feature type="region of interest" description="Disordered" evidence="6">
    <location>
        <begin position="19"/>
        <end position="62"/>
    </location>
</feature>
<dbReference type="PROSITE" id="PS51675">
    <property type="entry name" value="SAM_MT_TRM10"/>
    <property type="match status" value="1"/>
</dbReference>
<keyword evidence="9" id="KW-1185">Reference proteome</keyword>
<reference evidence="8 9" key="1">
    <citation type="journal article" date="2022" name="Nat. Plants">
        <title>Genomes of leafy and leafless Platanthera orchids illuminate the evolution of mycoheterotrophy.</title>
        <authorList>
            <person name="Li M.H."/>
            <person name="Liu K.W."/>
            <person name="Li Z."/>
            <person name="Lu H.C."/>
            <person name="Ye Q.L."/>
            <person name="Zhang D."/>
            <person name="Wang J.Y."/>
            <person name="Li Y.F."/>
            <person name="Zhong Z.M."/>
            <person name="Liu X."/>
            <person name="Yu X."/>
            <person name="Liu D.K."/>
            <person name="Tu X.D."/>
            <person name="Liu B."/>
            <person name="Hao Y."/>
            <person name="Liao X.Y."/>
            <person name="Jiang Y.T."/>
            <person name="Sun W.H."/>
            <person name="Chen J."/>
            <person name="Chen Y.Q."/>
            <person name="Ai Y."/>
            <person name="Zhai J.W."/>
            <person name="Wu S.S."/>
            <person name="Zhou Z."/>
            <person name="Hsiao Y.Y."/>
            <person name="Wu W.L."/>
            <person name="Chen Y.Y."/>
            <person name="Lin Y.F."/>
            <person name="Hsu J.L."/>
            <person name="Li C.Y."/>
            <person name="Wang Z.W."/>
            <person name="Zhao X."/>
            <person name="Zhong W.Y."/>
            <person name="Ma X.K."/>
            <person name="Ma L."/>
            <person name="Huang J."/>
            <person name="Chen G.Z."/>
            <person name="Huang M.Z."/>
            <person name="Huang L."/>
            <person name="Peng D.H."/>
            <person name="Luo Y.B."/>
            <person name="Zou S.Q."/>
            <person name="Chen S.P."/>
            <person name="Lan S."/>
            <person name="Tsai W.C."/>
            <person name="Van de Peer Y."/>
            <person name="Liu Z.J."/>
        </authorList>
    </citation>
    <scope>NUCLEOTIDE SEQUENCE [LARGE SCALE GENOMIC DNA]</scope>
    <source>
        <strain evidence="8">Lor287</strain>
    </source>
</reference>
<dbReference type="PANTHER" id="PTHR13563:SF13">
    <property type="entry name" value="TRNA METHYLTRANSFERASE 10 HOMOLOG A"/>
    <property type="match status" value="1"/>
</dbReference>
<keyword evidence="4" id="KW-0949">S-adenosyl-L-methionine</keyword>
<dbReference type="EC" id="2.1.1.221" evidence="1"/>
<feature type="region of interest" description="Disordered" evidence="6">
    <location>
        <begin position="340"/>
        <end position="364"/>
    </location>
</feature>
<dbReference type="GO" id="GO:0000049">
    <property type="term" value="F:tRNA binding"/>
    <property type="evidence" value="ECO:0007669"/>
    <property type="project" value="TreeGrafter"/>
</dbReference>
<comment type="catalytic activity">
    <reaction evidence="5">
        <text>guanosine(9) in tRNA + S-adenosyl-L-methionine = N(1)-methylguanosine(9) in tRNA + S-adenosyl-L-homocysteine + H(+)</text>
        <dbReference type="Rhea" id="RHEA:43156"/>
        <dbReference type="Rhea" id="RHEA-COMP:10367"/>
        <dbReference type="Rhea" id="RHEA-COMP:10368"/>
        <dbReference type="ChEBI" id="CHEBI:15378"/>
        <dbReference type="ChEBI" id="CHEBI:57856"/>
        <dbReference type="ChEBI" id="CHEBI:59789"/>
        <dbReference type="ChEBI" id="CHEBI:73542"/>
        <dbReference type="ChEBI" id="CHEBI:74269"/>
        <dbReference type="EC" id="2.1.1.221"/>
    </reaction>
</comment>
<dbReference type="InterPro" id="IPR028564">
    <property type="entry name" value="MT_TRM10-typ"/>
</dbReference>
<protein>
    <recommendedName>
        <fullName evidence="1">tRNA (guanine(9)-N(1))-methyltransferase</fullName>
        <ecNumber evidence="1">2.1.1.221</ecNumber>
    </recommendedName>
</protein>
<dbReference type="PANTHER" id="PTHR13563">
    <property type="entry name" value="TRNA (GUANINE-9-) METHYLTRANSFERASE"/>
    <property type="match status" value="1"/>
</dbReference>
<evidence type="ECO:0000259" key="7">
    <source>
        <dbReference type="PROSITE" id="PS51675"/>
    </source>
</evidence>
<dbReference type="CDD" id="cd18089">
    <property type="entry name" value="SPOUT_Trm10-like"/>
    <property type="match status" value="1"/>
</dbReference>
<evidence type="ECO:0000256" key="4">
    <source>
        <dbReference type="ARBA" id="ARBA00022691"/>
    </source>
</evidence>
<evidence type="ECO:0000256" key="6">
    <source>
        <dbReference type="SAM" id="MobiDB-lite"/>
    </source>
</evidence>
<evidence type="ECO:0000313" key="9">
    <source>
        <dbReference type="Proteomes" id="UP001418222"/>
    </source>
</evidence>
<dbReference type="Proteomes" id="UP001418222">
    <property type="component" value="Unassembled WGS sequence"/>
</dbReference>
<evidence type="ECO:0000256" key="5">
    <source>
        <dbReference type="ARBA" id="ARBA00048434"/>
    </source>
</evidence>
<dbReference type="Gene3D" id="3.40.1280.30">
    <property type="match status" value="1"/>
</dbReference>
<proteinExistence type="predicted"/>
<dbReference type="InterPro" id="IPR038459">
    <property type="entry name" value="MT_TRM10-typ_sf"/>
</dbReference>
<sequence>MLETAGENEPIATAVVTSAREVPTMSKSARKRLLKQQLLEARKTERKAAEKERRRKDLERRRREWDDKLTGASEEERARLLESRKEMRRERMEKRTDDRGKRAERLRRSAEVGQKVVIDLEFSGLMSSGEIQSLAHQILYCYAANRKCESPAHLWLTGCKGEIGTQLQRISGYDKWIIEKEEKSYIEQFQDQKEKLLYLTADAENTLEELDDNKIYIIGGLVDRNRWKGITMKKANEQGIQSARLPIGDYVKLASSQVLTVNQVVEILLKFLETRDWKNAFFDVIPLRKRGAVDTECGDTVNVAKIERECNEASEAEITEDRGEEDEFDDVFLVTKKQRSELTTDDTDLTETADDTNVADDNKT</sequence>
<dbReference type="GO" id="GO:0002939">
    <property type="term" value="P:tRNA N1-guanine methylation"/>
    <property type="evidence" value="ECO:0007669"/>
    <property type="project" value="TreeGrafter"/>
</dbReference>
<dbReference type="FunFam" id="3.40.1280.30:FF:000001">
    <property type="entry name" value="tRNA methyltransferase 10 homolog A"/>
    <property type="match status" value="1"/>
</dbReference>
<organism evidence="8 9">
    <name type="scientific">Platanthera zijinensis</name>
    <dbReference type="NCBI Taxonomy" id="2320716"/>
    <lineage>
        <taxon>Eukaryota</taxon>
        <taxon>Viridiplantae</taxon>
        <taxon>Streptophyta</taxon>
        <taxon>Embryophyta</taxon>
        <taxon>Tracheophyta</taxon>
        <taxon>Spermatophyta</taxon>
        <taxon>Magnoliopsida</taxon>
        <taxon>Liliopsida</taxon>
        <taxon>Asparagales</taxon>
        <taxon>Orchidaceae</taxon>
        <taxon>Orchidoideae</taxon>
        <taxon>Orchideae</taxon>
        <taxon>Orchidinae</taxon>
        <taxon>Platanthera</taxon>
    </lineage>
</organism>
<evidence type="ECO:0000256" key="1">
    <source>
        <dbReference type="ARBA" id="ARBA00012797"/>
    </source>
</evidence>
<evidence type="ECO:0000256" key="3">
    <source>
        <dbReference type="ARBA" id="ARBA00022679"/>
    </source>
</evidence>
<keyword evidence="3" id="KW-0808">Transferase</keyword>